<reference evidence="3" key="1">
    <citation type="submission" date="2016-11" db="EMBL/GenBank/DDBJ databases">
        <authorList>
            <person name="Varghese N."/>
            <person name="Submissions S."/>
        </authorList>
    </citation>
    <scope>NUCLEOTIDE SEQUENCE [LARGE SCALE GENOMIC DNA]</scope>
    <source>
        <strain evidence="3">CGMCC 1.6496</strain>
    </source>
</reference>
<name>A0A1M5NTC9_9BACI</name>
<accession>A0A1M5NTC9</accession>
<feature type="coiled-coil region" evidence="1">
    <location>
        <begin position="19"/>
        <end position="56"/>
    </location>
</feature>
<dbReference type="InterPro" id="IPR031681">
    <property type="entry name" value="YwqH-like"/>
</dbReference>
<keyword evidence="3" id="KW-1185">Reference proteome</keyword>
<dbReference type="AlphaFoldDB" id="A0A1M5NTC9"/>
<dbReference type="Proteomes" id="UP000184079">
    <property type="component" value="Unassembled WGS sequence"/>
</dbReference>
<proteinExistence type="predicted"/>
<keyword evidence="1" id="KW-0175">Coiled coil</keyword>
<evidence type="ECO:0000256" key="1">
    <source>
        <dbReference type="SAM" id="Coils"/>
    </source>
</evidence>
<feature type="coiled-coil region" evidence="1">
    <location>
        <begin position="90"/>
        <end position="117"/>
    </location>
</feature>
<protein>
    <submittedName>
        <fullName evidence="2">Uncharacterized protein</fullName>
    </submittedName>
</protein>
<evidence type="ECO:0000313" key="2">
    <source>
        <dbReference type="EMBL" id="SHG92821.1"/>
    </source>
</evidence>
<sequence length="136" mass="15767">MSTSLSLLREQRGSTLAGIANARNQIDILNSKVIRLKDAARELEASITEMETTKRSIDNLPVDENRWKGAKVTEFNKYYNVYKSSIRSFILKTEDVKQRIEEDIMLYERKINSYETGIMSLQNTLTSIDREISRKE</sequence>
<organism evidence="2 3">
    <name type="scientific">Virgibacillus chiguensis</name>
    <dbReference type="NCBI Taxonomy" id="411959"/>
    <lineage>
        <taxon>Bacteria</taxon>
        <taxon>Bacillati</taxon>
        <taxon>Bacillota</taxon>
        <taxon>Bacilli</taxon>
        <taxon>Bacillales</taxon>
        <taxon>Bacillaceae</taxon>
        <taxon>Virgibacillus</taxon>
    </lineage>
</organism>
<evidence type="ECO:0000313" key="3">
    <source>
        <dbReference type="Proteomes" id="UP000184079"/>
    </source>
</evidence>
<dbReference type="EMBL" id="FQXD01000002">
    <property type="protein sequence ID" value="SHG92821.1"/>
    <property type="molecule type" value="Genomic_DNA"/>
</dbReference>
<dbReference type="Pfam" id="PF16888">
    <property type="entry name" value="YwqH-like"/>
    <property type="match status" value="1"/>
</dbReference>
<dbReference type="RefSeq" id="WP_073005553.1">
    <property type="nucleotide sequence ID" value="NZ_FQXD01000002.1"/>
</dbReference>
<gene>
    <name evidence="2" type="ORF">SAMN05421807_102338</name>
</gene>